<dbReference type="Proteomes" id="UP001163321">
    <property type="component" value="Chromosome 4"/>
</dbReference>
<gene>
    <name evidence="1" type="ORF">PsorP6_005679</name>
</gene>
<evidence type="ECO:0000313" key="1">
    <source>
        <dbReference type="EMBL" id="KAI9913906.1"/>
    </source>
</evidence>
<dbReference type="EMBL" id="CM047583">
    <property type="protein sequence ID" value="KAI9913906.1"/>
    <property type="molecule type" value="Genomic_DNA"/>
</dbReference>
<reference evidence="1 2" key="1">
    <citation type="journal article" date="2022" name="bioRxiv">
        <title>The genome of the oomycete Peronosclerospora sorghi, a cosmopolitan pathogen of maize and sorghum, is inflated with dispersed pseudogenes.</title>
        <authorList>
            <person name="Fletcher K."/>
            <person name="Martin F."/>
            <person name="Isakeit T."/>
            <person name="Cavanaugh K."/>
            <person name="Magill C."/>
            <person name="Michelmore R."/>
        </authorList>
    </citation>
    <scope>NUCLEOTIDE SEQUENCE [LARGE SCALE GENOMIC DNA]</scope>
    <source>
        <strain evidence="1">P6</strain>
    </source>
</reference>
<sequence>MSDTEAGVGIVSQCMLSKHIAKCSPQYIANILMKWPFAHVSASRTIIFGADVTHPSPMDRTRPSIAAVTASMDANFIRHASSILAQGHRVEQITNLKEMTMELMRQFYRQTRGKPDRIVFYRDGVSEGKIHMVLNFEVTAIREACQALEVGYMSPITFVIVQKRHNTRLFPDSSKDADRSGNVKAGTVVETGICHPIENDFYLMSHADLQVTSRPTHLPCAVG</sequence>
<keyword evidence="2" id="KW-1185">Reference proteome</keyword>
<evidence type="ECO:0000313" key="2">
    <source>
        <dbReference type="Proteomes" id="UP001163321"/>
    </source>
</evidence>
<protein>
    <submittedName>
        <fullName evidence="1">Uncharacterized protein</fullName>
    </submittedName>
</protein>
<accession>A0ACC0W7A6</accession>
<name>A0ACC0W7A6_9STRA</name>
<proteinExistence type="predicted"/>
<comment type="caution">
    <text evidence="1">The sequence shown here is derived from an EMBL/GenBank/DDBJ whole genome shotgun (WGS) entry which is preliminary data.</text>
</comment>
<organism evidence="1 2">
    <name type="scientific">Peronosclerospora sorghi</name>
    <dbReference type="NCBI Taxonomy" id="230839"/>
    <lineage>
        <taxon>Eukaryota</taxon>
        <taxon>Sar</taxon>
        <taxon>Stramenopiles</taxon>
        <taxon>Oomycota</taxon>
        <taxon>Peronosporomycetes</taxon>
        <taxon>Peronosporales</taxon>
        <taxon>Peronosporaceae</taxon>
        <taxon>Peronosclerospora</taxon>
    </lineage>
</organism>